<name>A0A833VXW4_9POAL</name>
<evidence type="ECO:0000256" key="2">
    <source>
        <dbReference type="ARBA" id="ARBA00022448"/>
    </source>
</evidence>
<feature type="transmembrane region" description="Helical" evidence="9">
    <location>
        <begin position="142"/>
        <end position="160"/>
    </location>
</feature>
<evidence type="ECO:0000256" key="6">
    <source>
        <dbReference type="ARBA" id="ARBA00023294"/>
    </source>
</evidence>
<sequence>MEFWSLFMVASMPVLQVLIICLFGSLLASSRINILTNEVLTNMNKMVFVVFAPALGFTALVKSVTITDLISWWFMVVNLGIIVFVGAFLGWIAVKILRPRSNIKGLIVATCATGNFGYLPLMVVPALCNEKDNPFGDSSTCYINGLAYACFSHASVPLVLRSDKTSEMSEIYRRFREIVKETIDPLKEVLLTPPMVALVLGLVTGAVPWLKQLLVGEAAILGPIQDSIVLLGNAAIPCVTLILGGNLIRGLRKIEVKPSAILAIVLVRYVVLPIIGIGTVLSAAKLGLVPQSPLFQYVLLIQFIVPPGMSLA</sequence>
<dbReference type="AlphaFoldDB" id="A0A833VXW4"/>
<keyword evidence="4 9" id="KW-1133">Transmembrane helix</keyword>
<dbReference type="PANTHER" id="PTHR31651">
    <property type="match status" value="1"/>
</dbReference>
<dbReference type="PANTHER" id="PTHR31651:SF34">
    <property type="entry name" value="AUXIN EFFLUX CARRIER COMPONENT"/>
    <property type="match status" value="1"/>
</dbReference>
<keyword evidence="5 9" id="KW-0472">Membrane</keyword>
<keyword evidence="6" id="KW-0927">Auxin signaling pathway</keyword>
<evidence type="ECO:0000256" key="7">
    <source>
        <dbReference type="ARBA" id="ARBA00025100"/>
    </source>
</evidence>
<accession>A0A833VXW4</accession>
<feature type="transmembrane region" description="Helical" evidence="9">
    <location>
        <begin position="72"/>
        <end position="94"/>
    </location>
</feature>
<dbReference type="Proteomes" id="UP000623129">
    <property type="component" value="Unassembled WGS sequence"/>
</dbReference>
<reference evidence="10" key="1">
    <citation type="submission" date="2020-01" db="EMBL/GenBank/DDBJ databases">
        <title>Genome sequence of Kobresia littledalei, the first chromosome-level genome in the family Cyperaceae.</title>
        <authorList>
            <person name="Qu G."/>
        </authorList>
    </citation>
    <scope>NUCLEOTIDE SEQUENCE</scope>
    <source>
        <strain evidence="10">C.B.Clarke</strain>
        <tissue evidence="10">Leaf</tissue>
    </source>
</reference>
<comment type="caution">
    <text evidence="10">The sequence shown here is derived from an EMBL/GenBank/DDBJ whole genome shotgun (WGS) entry which is preliminary data.</text>
</comment>
<feature type="transmembrane region" description="Helical" evidence="9">
    <location>
        <begin position="47"/>
        <end position="66"/>
    </location>
</feature>
<comment type="subcellular location">
    <subcellularLocation>
        <location evidence="1">Endoplasmic reticulum membrane</location>
        <topology evidence="1">Multi-pass membrane protein</topology>
    </subcellularLocation>
</comment>
<evidence type="ECO:0000256" key="8">
    <source>
        <dbReference type="ARBA" id="ARBA00025752"/>
    </source>
</evidence>
<evidence type="ECO:0000313" key="11">
    <source>
        <dbReference type="Proteomes" id="UP000623129"/>
    </source>
</evidence>
<keyword evidence="11" id="KW-1185">Reference proteome</keyword>
<evidence type="ECO:0000313" key="10">
    <source>
        <dbReference type="EMBL" id="KAF3340303.1"/>
    </source>
</evidence>
<organism evidence="10 11">
    <name type="scientific">Carex littledalei</name>
    <dbReference type="NCBI Taxonomy" id="544730"/>
    <lineage>
        <taxon>Eukaryota</taxon>
        <taxon>Viridiplantae</taxon>
        <taxon>Streptophyta</taxon>
        <taxon>Embryophyta</taxon>
        <taxon>Tracheophyta</taxon>
        <taxon>Spermatophyta</taxon>
        <taxon>Magnoliopsida</taxon>
        <taxon>Liliopsida</taxon>
        <taxon>Poales</taxon>
        <taxon>Cyperaceae</taxon>
        <taxon>Cyperoideae</taxon>
        <taxon>Cariceae</taxon>
        <taxon>Carex</taxon>
        <taxon>Carex subgen. Euthyceras</taxon>
    </lineage>
</organism>
<dbReference type="OrthoDB" id="191139at2759"/>
<evidence type="ECO:0000256" key="5">
    <source>
        <dbReference type="ARBA" id="ARBA00023136"/>
    </source>
</evidence>
<keyword evidence="2" id="KW-0813">Transport</keyword>
<comment type="function">
    <text evidence="7">Involved in cellular auxin homeostasis by regulating auxin metabolism. Regulates intracellular auxin accumulation at the endoplasmic reticulum and thus auxin availability for nuclear auxin signaling.</text>
</comment>
<dbReference type="GO" id="GO:0009734">
    <property type="term" value="P:auxin-activated signaling pathway"/>
    <property type="evidence" value="ECO:0007669"/>
    <property type="project" value="UniProtKB-KW"/>
</dbReference>
<keyword evidence="3 9" id="KW-0812">Transmembrane</keyword>
<dbReference type="GO" id="GO:0080162">
    <property type="term" value="P:endoplasmic reticulum to cytosol auxin transport"/>
    <property type="evidence" value="ECO:0007669"/>
    <property type="project" value="InterPro"/>
</dbReference>
<dbReference type="InterPro" id="IPR004776">
    <property type="entry name" value="Mem_transp_PIN-like"/>
</dbReference>
<dbReference type="Pfam" id="PF03547">
    <property type="entry name" value="Mem_trans"/>
    <property type="match status" value="1"/>
</dbReference>
<feature type="transmembrane region" description="Helical" evidence="9">
    <location>
        <begin position="106"/>
        <end position="127"/>
    </location>
</feature>
<comment type="similarity">
    <text evidence="8">Belongs to the auxin efflux carrier (TC 2.A.69.2) family.</text>
</comment>
<feature type="transmembrane region" description="Helical" evidence="9">
    <location>
        <begin position="230"/>
        <end position="248"/>
    </location>
</feature>
<evidence type="ECO:0000256" key="1">
    <source>
        <dbReference type="ARBA" id="ARBA00004477"/>
    </source>
</evidence>
<evidence type="ECO:0000256" key="3">
    <source>
        <dbReference type="ARBA" id="ARBA00022692"/>
    </source>
</evidence>
<feature type="transmembrane region" description="Helical" evidence="9">
    <location>
        <begin position="189"/>
        <end position="210"/>
    </location>
</feature>
<feature type="transmembrane region" description="Helical" evidence="9">
    <location>
        <begin position="260"/>
        <end position="282"/>
    </location>
</feature>
<evidence type="ECO:0000256" key="4">
    <source>
        <dbReference type="ARBA" id="ARBA00022989"/>
    </source>
</evidence>
<dbReference type="GO" id="GO:0005789">
    <property type="term" value="C:endoplasmic reticulum membrane"/>
    <property type="evidence" value="ECO:0007669"/>
    <property type="project" value="UniProtKB-SubCell"/>
</dbReference>
<protein>
    <submittedName>
        <fullName evidence="10">Membrane transport protein</fullName>
    </submittedName>
</protein>
<feature type="transmembrane region" description="Helical" evidence="9">
    <location>
        <begin position="6"/>
        <end position="27"/>
    </location>
</feature>
<gene>
    <name evidence="10" type="ORF">FCM35_KLT16074</name>
</gene>
<dbReference type="InterPro" id="IPR045033">
    <property type="entry name" value="PILS1/3/4/5/7"/>
</dbReference>
<evidence type="ECO:0000256" key="9">
    <source>
        <dbReference type="SAM" id="Phobius"/>
    </source>
</evidence>
<proteinExistence type="inferred from homology"/>
<dbReference type="EMBL" id="SWLB01000003">
    <property type="protein sequence ID" value="KAF3340303.1"/>
    <property type="molecule type" value="Genomic_DNA"/>
</dbReference>